<dbReference type="RefSeq" id="WP_143949333.1">
    <property type="nucleotide sequence ID" value="NZ_BAABMB010000001.1"/>
</dbReference>
<protein>
    <recommendedName>
        <fullName evidence="5 9">Uracil-DNA glycosylase</fullName>
        <shortName evidence="9">UDG</shortName>
        <ecNumber evidence="4 9">3.2.2.27</ecNumber>
    </recommendedName>
</protein>
<keyword evidence="7 9" id="KW-0378">Hydrolase</keyword>
<dbReference type="Gene3D" id="3.40.470.10">
    <property type="entry name" value="Uracil-DNA glycosylase-like domain"/>
    <property type="match status" value="1"/>
</dbReference>
<keyword evidence="6 9" id="KW-0227">DNA damage</keyword>
<comment type="similarity">
    <text evidence="3 9 11">Belongs to the uracil-DNA glycosylase (UDG) superfamily. UNG family.</text>
</comment>
<evidence type="ECO:0000256" key="8">
    <source>
        <dbReference type="ARBA" id="ARBA00023204"/>
    </source>
</evidence>
<name>A0A556AJA0_9BURK</name>
<accession>A0A556AJA0</accession>
<dbReference type="NCBIfam" id="NF003589">
    <property type="entry name" value="PRK05254.1-2"/>
    <property type="match status" value="1"/>
</dbReference>
<dbReference type="NCBIfam" id="NF003591">
    <property type="entry name" value="PRK05254.1-4"/>
    <property type="match status" value="1"/>
</dbReference>
<evidence type="ECO:0000313" key="14">
    <source>
        <dbReference type="Proteomes" id="UP000318405"/>
    </source>
</evidence>
<keyword evidence="14" id="KW-1185">Reference proteome</keyword>
<dbReference type="OrthoDB" id="9804372at2"/>
<dbReference type="PANTHER" id="PTHR11264:SF0">
    <property type="entry name" value="URACIL-DNA GLYCOSYLASE"/>
    <property type="match status" value="1"/>
</dbReference>
<feature type="domain" description="Uracil-DNA glycosylase-like" evidence="12">
    <location>
        <begin position="66"/>
        <end position="231"/>
    </location>
</feature>
<dbReference type="PROSITE" id="PS00130">
    <property type="entry name" value="U_DNA_GLYCOSYLASE"/>
    <property type="match status" value="1"/>
</dbReference>
<sequence length="246" mass="26638">MTGVATPINRLREPLETHVGWLPPAWLPFLQDVLASPGFAELSRFIDERLAAGAIIYPAHPFRALELTAPQDVRVVILGQDPYHGPGQAQGLCFSVPDRERRPPSLRNIFAEVANTCGGDPATFSNDLTRWGHQGVLLLNTLLTVEDGKPASHAKRGWEPFTDSVIAAVANEPTPKVFMLWGSHAQSKTALIPAGSPHLVLKANHPSPLSATRPPVPFIGCGHFARANEWLAEQGLPTIDWVDPAA</sequence>
<dbReference type="HAMAP" id="MF_00148">
    <property type="entry name" value="UDG"/>
    <property type="match status" value="1"/>
</dbReference>
<gene>
    <name evidence="9" type="primary">ung</name>
    <name evidence="13" type="ORF">FOZ76_16405</name>
</gene>
<evidence type="ECO:0000313" key="13">
    <source>
        <dbReference type="EMBL" id="TSH92967.1"/>
    </source>
</evidence>
<evidence type="ECO:0000256" key="7">
    <source>
        <dbReference type="ARBA" id="ARBA00022801"/>
    </source>
</evidence>
<dbReference type="SMART" id="SM00987">
    <property type="entry name" value="UreE_C"/>
    <property type="match status" value="1"/>
</dbReference>
<dbReference type="NCBIfam" id="NF003588">
    <property type="entry name" value="PRK05254.1-1"/>
    <property type="match status" value="1"/>
</dbReference>
<evidence type="ECO:0000256" key="2">
    <source>
        <dbReference type="ARBA" id="ARBA00002631"/>
    </source>
</evidence>
<dbReference type="InterPro" id="IPR036895">
    <property type="entry name" value="Uracil-DNA_glycosylase-like_sf"/>
</dbReference>
<dbReference type="SUPFAM" id="SSF52141">
    <property type="entry name" value="Uracil-DNA glycosylase-like"/>
    <property type="match status" value="1"/>
</dbReference>
<dbReference type="SMART" id="SM00986">
    <property type="entry name" value="UDG"/>
    <property type="match status" value="1"/>
</dbReference>
<evidence type="ECO:0000256" key="4">
    <source>
        <dbReference type="ARBA" id="ARBA00012030"/>
    </source>
</evidence>
<evidence type="ECO:0000256" key="9">
    <source>
        <dbReference type="HAMAP-Rule" id="MF_00148"/>
    </source>
</evidence>
<organism evidence="13 14">
    <name type="scientific">Verticiella sediminum</name>
    <dbReference type="NCBI Taxonomy" id="1247510"/>
    <lineage>
        <taxon>Bacteria</taxon>
        <taxon>Pseudomonadati</taxon>
        <taxon>Pseudomonadota</taxon>
        <taxon>Betaproteobacteria</taxon>
        <taxon>Burkholderiales</taxon>
        <taxon>Alcaligenaceae</taxon>
        <taxon>Verticiella</taxon>
    </lineage>
</organism>
<comment type="catalytic activity">
    <reaction evidence="1 9 11">
        <text>Hydrolyzes single-stranded DNA or mismatched double-stranded DNA and polynucleotides, releasing free uracil.</text>
        <dbReference type="EC" id="3.2.2.27"/>
    </reaction>
</comment>
<evidence type="ECO:0000256" key="3">
    <source>
        <dbReference type="ARBA" id="ARBA00008184"/>
    </source>
</evidence>
<dbReference type="InterPro" id="IPR018085">
    <property type="entry name" value="Ura-DNA_Glyclase_AS"/>
</dbReference>
<comment type="function">
    <text evidence="2 9 11">Excises uracil residues from the DNA which can arise as a result of misincorporation of dUMP residues by DNA polymerase or due to deamination of cytosine.</text>
</comment>
<reference evidence="13 14" key="1">
    <citation type="submission" date="2019-07" db="EMBL/GenBank/DDBJ databases">
        <title>Qingshengfaniella alkalisoli gen. nov., sp. nov., isolated from saline soil.</title>
        <authorList>
            <person name="Xu L."/>
            <person name="Huang X.-X."/>
            <person name="Sun J.-Q."/>
        </authorList>
    </citation>
    <scope>NUCLEOTIDE SEQUENCE [LARGE SCALE GENOMIC DNA]</scope>
    <source>
        <strain evidence="13 14">DSM 27279</strain>
    </source>
</reference>
<comment type="subcellular location">
    <subcellularLocation>
        <location evidence="9">Cytoplasm</location>
    </subcellularLocation>
</comment>
<dbReference type="InterPro" id="IPR002043">
    <property type="entry name" value="UDG_fam1"/>
</dbReference>
<proteinExistence type="inferred from homology"/>
<dbReference type="AlphaFoldDB" id="A0A556AJA0"/>
<keyword evidence="9" id="KW-0963">Cytoplasm</keyword>
<dbReference type="CDD" id="cd10027">
    <property type="entry name" value="UDG-F1-like"/>
    <property type="match status" value="1"/>
</dbReference>
<evidence type="ECO:0000256" key="1">
    <source>
        <dbReference type="ARBA" id="ARBA00001400"/>
    </source>
</evidence>
<keyword evidence="8 9" id="KW-0234">DNA repair</keyword>
<dbReference type="GO" id="GO:0005737">
    <property type="term" value="C:cytoplasm"/>
    <property type="evidence" value="ECO:0007669"/>
    <property type="project" value="UniProtKB-SubCell"/>
</dbReference>
<dbReference type="EC" id="3.2.2.27" evidence="4 9"/>
<evidence type="ECO:0000259" key="12">
    <source>
        <dbReference type="SMART" id="SM00986"/>
    </source>
</evidence>
<dbReference type="GO" id="GO:0004844">
    <property type="term" value="F:uracil DNA N-glycosylase activity"/>
    <property type="evidence" value="ECO:0007669"/>
    <property type="project" value="UniProtKB-UniRule"/>
</dbReference>
<evidence type="ECO:0000256" key="10">
    <source>
        <dbReference type="PROSITE-ProRule" id="PRU10072"/>
    </source>
</evidence>
<dbReference type="Proteomes" id="UP000318405">
    <property type="component" value="Unassembled WGS sequence"/>
</dbReference>
<dbReference type="PANTHER" id="PTHR11264">
    <property type="entry name" value="URACIL-DNA GLYCOSYLASE"/>
    <property type="match status" value="1"/>
</dbReference>
<evidence type="ECO:0000256" key="11">
    <source>
        <dbReference type="RuleBase" id="RU003780"/>
    </source>
</evidence>
<evidence type="ECO:0000256" key="6">
    <source>
        <dbReference type="ARBA" id="ARBA00022763"/>
    </source>
</evidence>
<keyword evidence="13" id="KW-0326">Glycosidase</keyword>
<dbReference type="Pfam" id="PF03167">
    <property type="entry name" value="UDG"/>
    <property type="match status" value="1"/>
</dbReference>
<dbReference type="NCBIfam" id="TIGR00628">
    <property type="entry name" value="ung"/>
    <property type="match status" value="1"/>
</dbReference>
<comment type="caution">
    <text evidence="13">The sequence shown here is derived from an EMBL/GenBank/DDBJ whole genome shotgun (WGS) entry which is preliminary data.</text>
</comment>
<feature type="active site" description="Proton acceptor" evidence="9 10">
    <location>
        <position position="81"/>
    </location>
</feature>
<dbReference type="EMBL" id="VLTJ01000029">
    <property type="protein sequence ID" value="TSH92967.1"/>
    <property type="molecule type" value="Genomic_DNA"/>
</dbReference>
<dbReference type="NCBIfam" id="NF003592">
    <property type="entry name" value="PRK05254.1-5"/>
    <property type="match status" value="1"/>
</dbReference>
<evidence type="ECO:0000256" key="5">
    <source>
        <dbReference type="ARBA" id="ARBA00018429"/>
    </source>
</evidence>
<dbReference type="InterPro" id="IPR005122">
    <property type="entry name" value="Uracil-DNA_glycosylase-like"/>
</dbReference>
<dbReference type="GO" id="GO:0097510">
    <property type="term" value="P:base-excision repair, AP site formation via deaminated base removal"/>
    <property type="evidence" value="ECO:0007669"/>
    <property type="project" value="TreeGrafter"/>
</dbReference>